<dbReference type="RefSeq" id="WP_343904268.1">
    <property type="nucleotide sequence ID" value="NZ_BAAAIS010000002.1"/>
</dbReference>
<accession>A0ABW4PY20</accession>
<keyword evidence="1" id="KW-0812">Transmembrane</keyword>
<evidence type="ECO:0000256" key="1">
    <source>
        <dbReference type="SAM" id="Phobius"/>
    </source>
</evidence>
<protein>
    <recommendedName>
        <fullName evidence="4">Holin</fullName>
    </recommendedName>
</protein>
<organism evidence="2 3">
    <name type="scientific">Brachybacterium rhamnosum</name>
    <dbReference type="NCBI Taxonomy" id="173361"/>
    <lineage>
        <taxon>Bacteria</taxon>
        <taxon>Bacillati</taxon>
        <taxon>Actinomycetota</taxon>
        <taxon>Actinomycetes</taxon>
        <taxon>Micrococcales</taxon>
        <taxon>Dermabacteraceae</taxon>
        <taxon>Brachybacterium</taxon>
    </lineage>
</organism>
<feature type="transmembrane region" description="Helical" evidence="1">
    <location>
        <begin position="20"/>
        <end position="38"/>
    </location>
</feature>
<comment type="caution">
    <text evidence="2">The sequence shown here is derived from an EMBL/GenBank/DDBJ whole genome shotgun (WGS) entry which is preliminary data.</text>
</comment>
<name>A0ABW4PY20_9MICO</name>
<keyword evidence="3" id="KW-1185">Reference proteome</keyword>
<proteinExistence type="predicted"/>
<keyword evidence="1" id="KW-1133">Transmembrane helix</keyword>
<dbReference type="Proteomes" id="UP001597280">
    <property type="component" value="Unassembled WGS sequence"/>
</dbReference>
<evidence type="ECO:0000313" key="3">
    <source>
        <dbReference type="Proteomes" id="UP001597280"/>
    </source>
</evidence>
<evidence type="ECO:0000313" key="2">
    <source>
        <dbReference type="EMBL" id="MFD1835057.1"/>
    </source>
</evidence>
<sequence>MNTHKATQVAHPWKATARTVVAYVIALVPVLIIVIPIVQEELGPYLPPSWIAWLGGAVAVLGAIVGAATRIMALEAVQDFLAKVGLGTGVEKE</sequence>
<feature type="transmembrane region" description="Helical" evidence="1">
    <location>
        <begin position="50"/>
        <end position="73"/>
    </location>
</feature>
<reference evidence="3" key="1">
    <citation type="journal article" date="2019" name="Int. J. Syst. Evol. Microbiol.">
        <title>The Global Catalogue of Microorganisms (GCM) 10K type strain sequencing project: providing services to taxonomists for standard genome sequencing and annotation.</title>
        <authorList>
            <consortium name="The Broad Institute Genomics Platform"/>
            <consortium name="The Broad Institute Genome Sequencing Center for Infectious Disease"/>
            <person name="Wu L."/>
            <person name="Ma J."/>
        </authorList>
    </citation>
    <scope>NUCLEOTIDE SEQUENCE [LARGE SCALE GENOMIC DNA]</scope>
    <source>
        <strain evidence="3">JCM 11650</strain>
    </source>
</reference>
<dbReference type="EMBL" id="JBHUFL010000002">
    <property type="protein sequence ID" value="MFD1835057.1"/>
    <property type="molecule type" value="Genomic_DNA"/>
</dbReference>
<evidence type="ECO:0008006" key="4">
    <source>
        <dbReference type="Google" id="ProtNLM"/>
    </source>
</evidence>
<keyword evidence="1" id="KW-0472">Membrane</keyword>
<gene>
    <name evidence="2" type="ORF">ACFSDA_08185</name>
</gene>